<evidence type="ECO:0000313" key="1">
    <source>
        <dbReference type="EMBL" id="QAY70447.1"/>
    </source>
</evidence>
<keyword evidence="2" id="KW-1185">Reference proteome</keyword>
<dbReference type="SUPFAM" id="SSF56059">
    <property type="entry name" value="Glutathione synthetase ATP-binding domain-like"/>
    <property type="match status" value="1"/>
</dbReference>
<protein>
    <recommendedName>
        <fullName evidence="3">ATP-grasp domain-containing protein</fullName>
    </recommendedName>
</protein>
<dbReference type="OrthoDB" id="3373978at2"/>
<dbReference type="InterPro" id="IPR053191">
    <property type="entry name" value="DcsG_Biosynth_Enzyme"/>
</dbReference>
<gene>
    <name evidence="1" type="ORF">ET471_10750</name>
</gene>
<dbReference type="PANTHER" id="PTHR39217">
    <property type="match status" value="1"/>
</dbReference>
<accession>A0A4P6FAM0</accession>
<dbReference type="RefSeq" id="WP_129188223.1">
    <property type="nucleotide sequence ID" value="NZ_CP035493.1"/>
</dbReference>
<dbReference type="PANTHER" id="PTHR39217:SF1">
    <property type="entry name" value="GLUTATHIONE SYNTHETASE"/>
    <property type="match status" value="1"/>
</dbReference>
<evidence type="ECO:0000313" key="2">
    <source>
        <dbReference type="Proteomes" id="UP000292118"/>
    </source>
</evidence>
<reference evidence="1 2" key="1">
    <citation type="submission" date="2019-01" db="EMBL/GenBank/DDBJ databases">
        <title>Genome sequencing of strain FW10M-9.</title>
        <authorList>
            <person name="Heo J."/>
            <person name="Kim S.-J."/>
            <person name="Kim J.-S."/>
            <person name="Hong S.-B."/>
            <person name="Kwon S.-W."/>
        </authorList>
    </citation>
    <scope>NUCLEOTIDE SEQUENCE [LARGE SCALE GENOMIC DNA]</scope>
    <source>
        <strain evidence="1 2">FW10M-9</strain>
    </source>
</reference>
<evidence type="ECO:0008006" key="3">
    <source>
        <dbReference type="Google" id="ProtNLM"/>
    </source>
</evidence>
<sequence>MTTKRVALATCSDLPALDRDDKPLVPALAQRGVTAEAVVWDDPAVDWASYDLVVVRSTWDYAPRHDEFLAWAETVPHLANPADVLRWNTDKRYLHTLEEADVPVIPTVWLDPARHFSKRAVHTRMPAFGDFVVKPVVSAGAKDTGRYIPISAQSRSMAITHTMELLDSGRWVMIQPYVTSVDSAGETCLTFVDGVFQHAARKNALLTGPSQPTKGLGLYLAETMSAVAPTPEQLDVAQRALDVAGEALGLDRPLLYARVDLVAGEEGPLVIELELTEPNMWMRYSGSNPTLERFADAIAARA</sequence>
<dbReference type="EMBL" id="CP035493">
    <property type="protein sequence ID" value="QAY70447.1"/>
    <property type="molecule type" value="Genomic_DNA"/>
</dbReference>
<dbReference type="AlphaFoldDB" id="A0A4P6FAM0"/>
<name>A0A4P6FAM0_9MICO</name>
<proteinExistence type="predicted"/>
<dbReference type="KEGG" id="xya:ET471_10750"/>
<dbReference type="Proteomes" id="UP000292118">
    <property type="component" value="Chromosome"/>
</dbReference>
<organism evidence="1 2">
    <name type="scientific">Xylanimonas protaetiae</name>
    <dbReference type="NCBI Taxonomy" id="2509457"/>
    <lineage>
        <taxon>Bacteria</taxon>
        <taxon>Bacillati</taxon>
        <taxon>Actinomycetota</taxon>
        <taxon>Actinomycetes</taxon>
        <taxon>Micrococcales</taxon>
        <taxon>Promicromonosporaceae</taxon>
        <taxon>Xylanimonas</taxon>
    </lineage>
</organism>